<keyword evidence="6" id="KW-0479">Metal-binding</keyword>
<protein>
    <recommendedName>
        <fullName evidence="2">carbonic anhydrase</fullName>
        <ecNumber evidence="2">4.2.1.1</ecNumber>
    </recommendedName>
</protein>
<dbReference type="InterPro" id="IPR006311">
    <property type="entry name" value="TAT_signal"/>
</dbReference>
<dbReference type="SUPFAM" id="SSF53056">
    <property type="entry name" value="beta-carbonic anhydrase, cab"/>
    <property type="match status" value="1"/>
</dbReference>
<evidence type="ECO:0000256" key="6">
    <source>
        <dbReference type="PIRSR" id="PIRSR601765-1"/>
    </source>
</evidence>
<organism evidence="7 8">
    <name type="scientific">Aestuariivirga litoralis</name>
    <dbReference type="NCBI Taxonomy" id="2650924"/>
    <lineage>
        <taxon>Bacteria</taxon>
        <taxon>Pseudomonadati</taxon>
        <taxon>Pseudomonadota</taxon>
        <taxon>Alphaproteobacteria</taxon>
        <taxon>Hyphomicrobiales</taxon>
        <taxon>Aestuariivirgaceae</taxon>
        <taxon>Aestuariivirga</taxon>
    </lineage>
</organism>
<dbReference type="PANTHER" id="PTHR11002">
    <property type="entry name" value="CARBONIC ANHYDRASE"/>
    <property type="match status" value="1"/>
</dbReference>
<comment type="similarity">
    <text evidence="1">Belongs to the beta-class carbonic anhydrase family.</text>
</comment>
<dbReference type="EMBL" id="QKVK01000006">
    <property type="protein sequence ID" value="PZF76275.1"/>
    <property type="molecule type" value="Genomic_DNA"/>
</dbReference>
<dbReference type="InterPro" id="IPR001765">
    <property type="entry name" value="Carbonic_anhydrase"/>
</dbReference>
<evidence type="ECO:0000313" key="8">
    <source>
        <dbReference type="Proteomes" id="UP000248795"/>
    </source>
</evidence>
<keyword evidence="4" id="KW-0456">Lyase</keyword>
<comment type="catalytic activity">
    <reaction evidence="5">
        <text>hydrogencarbonate + H(+) = CO2 + H2O</text>
        <dbReference type="Rhea" id="RHEA:10748"/>
        <dbReference type="ChEBI" id="CHEBI:15377"/>
        <dbReference type="ChEBI" id="CHEBI:15378"/>
        <dbReference type="ChEBI" id="CHEBI:16526"/>
        <dbReference type="ChEBI" id="CHEBI:17544"/>
        <dbReference type="EC" id="4.2.1.1"/>
    </reaction>
</comment>
<dbReference type="Gene3D" id="3.40.1050.10">
    <property type="entry name" value="Carbonic anhydrase"/>
    <property type="match status" value="1"/>
</dbReference>
<dbReference type="EC" id="4.2.1.1" evidence="2"/>
<dbReference type="GO" id="GO:0004089">
    <property type="term" value="F:carbonate dehydratase activity"/>
    <property type="evidence" value="ECO:0007669"/>
    <property type="project" value="UniProtKB-EC"/>
</dbReference>
<evidence type="ECO:0000256" key="3">
    <source>
        <dbReference type="ARBA" id="ARBA00022833"/>
    </source>
</evidence>
<feature type="binding site" evidence="6">
    <location>
        <position position="149"/>
    </location>
    <ligand>
        <name>Zn(2+)</name>
        <dbReference type="ChEBI" id="CHEBI:29105"/>
    </ligand>
</feature>
<dbReference type="Proteomes" id="UP000248795">
    <property type="component" value="Unassembled WGS sequence"/>
</dbReference>
<dbReference type="PROSITE" id="PS00704">
    <property type="entry name" value="PROK_CO2_ANHYDRASE_1"/>
    <property type="match status" value="1"/>
</dbReference>
<dbReference type="PANTHER" id="PTHR11002:SF79">
    <property type="entry name" value="CARBONIC ANHYDRASE 2"/>
    <property type="match status" value="1"/>
</dbReference>
<keyword evidence="3 6" id="KW-0862">Zinc</keyword>
<proteinExistence type="inferred from homology"/>
<evidence type="ECO:0000256" key="5">
    <source>
        <dbReference type="ARBA" id="ARBA00048348"/>
    </source>
</evidence>
<dbReference type="InterPro" id="IPR015892">
    <property type="entry name" value="Carbonic_anhydrase_CS"/>
</dbReference>
<dbReference type="SMART" id="SM00947">
    <property type="entry name" value="Pro_CA"/>
    <property type="match status" value="1"/>
</dbReference>
<dbReference type="GO" id="GO:0008270">
    <property type="term" value="F:zinc ion binding"/>
    <property type="evidence" value="ECO:0007669"/>
    <property type="project" value="InterPro"/>
</dbReference>
<dbReference type="AlphaFoldDB" id="A0A2W2AL53"/>
<evidence type="ECO:0000313" key="7">
    <source>
        <dbReference type="EMBL" id="PZF76275.1"/>
    </source>
</evidence>
<dbReference type="GO" id="GO:0015976">
    <property type="term" value="P:carbon utilization"/>
    <property type="evidence" value="ECO:0007669"/>
    <property type="project" value="InterPro"/>
</dbReference>
<reference evidence="8" key="1">
    <citation type="submission" date="2018-06" db="EMBL/GenBank/DDBJ databases">
        <title>Aestuariibacter litoralis strain KCTC 52945T.</title>
        <authorList>
            <person name="Li X."/>
            <person name="Salam N."/>
            <person name="Li J.-L."/>
            <person name="Chen Y.-M."/>
            <person name="Yang Z.-W."/>
            <person name="Zhang L.-Y."/>
            <person name="Han M.-X."/>
            <person name="Xiao M."/>
            <person name="Li W.-J."/>
        </authorList>
    </citation>
    <scope>NUCLEOTIDE SEQUENCE [LARGE SCALE GENOMIC DNA]</scope>
    <source>
        <strain evidence="8">KCTC 52945</strain>
    </source>
</reference>
<accession>A0A2W2AL53</accession>
<feature type="binding site" evidence="6">
    <location>
        <position position="94"/>
    </location>
    <ligand>
        <name>Zn(2+)</name>
        <dbReference type="ChEBI" id="CHEBI:29105"/>
    </ligand>
</feature>
<feature type="binding site" evidence="6">
    <location>
        <position position="146"/>
    </location>
    <ligand>
        <name>Zn(2+)</name>
        <dbReference type="ChEBI" id="CHEBI:29105"/>
    </ligand>
</feature>
<name>A0A2W2AL53_9HYPH</name>
<dbReference type="InterPro" id="IPR036874">
    <property type="entry name" value="Carbonic_anhydrase_sf"/>
</dbReference>
<dbReference type="PROSITE" id="PS51318">
    <property type="entry name" value="TAT"/>
    <property type="match status" value="1"/>
</dbReference>
<keyword evidence="8" id="KW-1185">Reference proteome</keyword>
<evidence type="ECO:0000256" key="2">
    <source>
        <dbReference type="ARBA" id="ARBA00012925"/>
    </source>
</evidence>
<dbReference type="Pfam" id="PF00484">
    <property type="entry name" value="Pro_CA"/>
    <property type="match status" value="1"/>
</dbReference>
<feature type="binding site" evidence="6">
    <location>
        <position position="92"/>
    </location>
    <ligand>
        <name>Zn(2+)</name>
        <dbReference type="ChEBI" id="CHEBI:29105"/>
    </ligand>
</feature>
<evidence type="ECO:0000256" key="4">
    <source>
        <dbReference type="ARBA" id="ARBA00023239"/>
    </source>
</evidence>
<evidence type="ECO:0000256" key="1">
    <source>
        <dbReference type="ARBA" id="ARBA00006217"/>
    </source>
</evidence>
<dbReference type="CDD" id="cd03378">
    <property type="entry name" value="beta_CA_cladeC"/>
    <property type="match status" value="1"/>
</dbReference>
<gene>
    <name evidence="7" type="ORF">DK847_13855</name>
</gene>
<comment type="cofactor">
    <cofactor evidence="6">
        <name>Zn(2+)</name>
        <dbReference type="ChEBI" id="CHEBI:29105"/>
    </cofactor>
    <text evidence="6">Binds 1 zinc ion per subunit.</text>
</comment>
<sequence>MCQTCIDDRRRQFMLRSAAGLAAGALAMAGLDRPARAAGVPPTSLTPDEALAKLKEGNARFVQSPELCALDLTKRREEVAKGQAPWATILACADSRVPPELIFGGLNLGELFVCRNAGNTADTDVLGTIEYGGEHLGSPLIVVIGHSSCGAVKAACEVAQTGAQLPGHIGLMVDAILPAAKAMMGKEGDFVANTVRENARRVAGKIGSESEIVQHLVHQGKVKIVHAVYDLDSGKVEFPA</sequence>
<comment type="caution">
    <text evidence="7">The sequence shown here is derived from an EMBL/GenBank/DDBJ whole genome shotgun (WGS) entry which is preliminary data.</text>
</comment>